<evidence type="ECO:0000313" key="12">
    <source>
        <dbReference type="EMBL" id="CAB4687897.1"/>
    </source>
</evidence>
<evidence type="ECO:0000259" key="11">
    <source>
        <dbReference type="Pfam" id="PF17900"/>
    </source>
</evidence>
<dbReference type="GO" id="GO:0005737">
    <property type="term" value="C:cytoplasm"/>
    <property type="evidence" value="ECO:0007669"/>
    <property type="project" value="TreeGrafter"/>
</dbReference>
<feature type="domain" description="Peptidase M1 membrane alanine aminopeptidase" evidence="9">
    <location>
        <begin position="231"/>
        <end position="445"/>
    </location>
</feature>
<dbReference type="Pfam" id="PF01433">
    <property type="entry name" value="Peptidase_M1"/>
    <property type="match status" value="1"/>
</dbReference>
<evidence type="ECO:0000259" key="9">
    <source>
        <dbReference type="Pfam" id="PF01433"/>
    </source>
</evidence>
<keyword evidence="7" id="KW-0862">Zinc</keyword>
<keyword evidence="3" id="KW-0031">Aminopeptidase</keyword>
<dbReference type="GO" id="GO:0043171">
    <property type="term" value="P:peptide catabolic process"/>
    <property type="evidence" value="ECO:0007669"/>
    <property type="project" value="TreeGrafter"/>
</dbReference>
<evidence type="ECO:0000256" key="8">
    <source>
        <dbReference type="ARBA" id="ARBA00023049"/>
    </source>
</evidence>
<comment type="cofactor">
    <cofactor evidence="1">
        <name>Zn(2+)</name>
        <dbReference type="ChEBI" id="CHEBI:29105"/>
    </cofactor>
</comment>
<dbReference type="Gene3D" id="2.60.40.1730">
    <property type="entry name" value="tricorn interacting facor f3 domain"/>
    <property type="match status" value="1"/>
</dbReference>
<keyword evidence="8" id="KW-0482">Metalloprotease</keyword>
<dbReference type="SUPFAM" id="SSF55486">
    <property type="entry name" value="Metalloproteases ('zincins'), catalytic domain"/>
    <property type="match status" value="1"/>
</dbReference>
<dbReference type="PRINTS" id="PR00756">
    <property type="entry name" value="ALADIPTASE"/>
</dbReference>
<dbReference type="AlphaFoldDB" id="A0A6J6NNA8"/>
<dbReference type="EMBL" id="CAEZXB010000047">
    <property type="protein sequence ID" value="CAB4687897.1"/>
    <property type="molecule type" value="Genomic_DNA"/>
</dbReference>
<dbReference type="InterPro" id="IPR012778">
    <property type="entry name" value="Pept_M1_aminopeptidase"/>
</dbReference>
<dbReference type="GO" id="GO:0008270">
    <property type="term" value="F:zinc ion binding"/>
    <property type="evidence" value="ECO:0007669"/>
    <property type="project" value="InterPro"/>
</dbReference>
<evidence type="ECO:0000256" key="2">
    <source>
        <dbReference type="ARBA" id="ARBA00010136"/>
    </source>
</evidence>
<dbReference type="Pfam" id="PF11838">
    <property type="entry name" value="ERAP1_C"/>
    <property type="match status" value="1"/>
</dbReference>
<dbReference type="GO" id="GO:0042277">
    <property type="term" value="F:peptide binding"/>
    <property type="evidence" value="ECO:0007669"/>
    <property type="project" value="TreeGrafter"/>
</dbReference>
<proteinExistence type="inferred from homology"/>
<dbReference type="InterPro" id="IPR045357">
    <property type="entry name" value="Aminopeptidase_N-like_N"/>
</dbReference>
<sequence length="851" mass="94055">MPGINLTREEAALRASLLSVESYDVILDLTTSPETFLAKTTVVFACTTPGAATFIDVVAEKLIKAELNGVVIDASKFDGETLFLDNLAAANTLVVEVDARFMNTGEGLHRFTDPADDEVYLYTQFETADARRMYACFDQPDLKATFTLTATAPAHWELISNNPVSARTDLGADKNRWSFTTTPRVSTYITALVAGPYTHVHDTYKSAHGEVPLGLYCRKSLSSFLDAEELFDLTKRGFAFFEEEFGLAYPFAKYDQIAVAEFNSGAMENAGCVTFNEDSFVFRSKAAEEEYNWRANTILHEMAHMWFGDLVTMRWWDDLWLNESFAEWASYTALAKATRFSNSWAAFNTERKNWAYRQDQLSSTHPVATDMSDMEAVRSNFDGISYAKGASVLRQLVVYIGEENFVAALKVYFAKHAWKSTTLNDLLVELEATSGRTLGPWVETWLKTAGVNTLRPHITLDGETYSKVTIEQSAPTMPEDSNEIRPHRLAVGLYDIQGSALVRRSSHELDVVGVETVVADLAGLKKADVLLINDLDYSYAKIRFDAHSLKALTSHIDQFGDPLTQSLAWAAAWDMIRDGELAATDFVALGLQALRGDSSLVLVARTVTTHLSTAVELYAAPSNRDDLRITLAHGLHELMSAAAPGSGEQLSFARAFANAAANSPSSLHHQQLRAMLDGSIEGLAIDTDLRWLIVGCLASVNLYSESHIEAELARDNTADGHRSATFALAARPDANSKRAVWDRIISGAEANHTNDALIAGFRRPSQRELLAPYVDEYFAILEEIWGRVTYEISSTIVNLTFPIYETTDATLAKCEKWLSDHADAAPGLRRFVAENRDALSRALIAQKCDAS</sequence>
<dbReference type="GO" id="GO:0070006">
    <property type="term" value="F:metalloaminopeptidase activity"/>
    <property type="evidence" value="ECO:0007669"/>
    <property type="project" value="TreeGrafter"/>
</dbReference>
<keyword evidence="4" id="KW-0645">Protease</keyword>
<dbReference type="FunFam" id="2.60.40.1730:FF:000010">
    <property type="entry name" value="Putative aminopeptidase N"/>
    <property type="match status" value="1"/>
</dbReference>
<dbReference type="InterPro" id="IPR024571">
    <property type="entry name" value="ERAP1-like_C_dom"/>
</dbReference>
<evidence type="ECO:0000256" key="1">
    <source>
        <dbReference type="ARBA" id="ARBA00001947"/>
    </source>
</evidence>
<feature type="domain" description="ERAP1-like C-terminal" evidence="10">
    <location>
        <begin position="530"/>
        <end position="839"/>
    </location>
</feature>
<dbReference type="InterPro" id="IPR027268">
    <property type="entry name" value="Peptidase_M4/M1_CTD_sf"/>
</dbReference>
<gene>
    <name evidence="12" type="ORF">UFOPK2342_01585</name>
</gene>
<reference evidence="12" key="1">
    <citation type="submission" date="2020-05" db="EMBL/GenBank/DDBJ databases">
        <authorList>
            <person name="Chiriac C."/>
            <person name="Salcher M."/>
            <person name="Ghai R."/>
            <person name="Kavagutti S V."/>
        </authorList>
    </citation>
    <scope>NUCLEOTIDE SEQUENCE</scope>
</reference>
<evidence type="ECO:0000256" key="7">
    <source>
        <dbReference type="ARBA" id="ARBA00022833"/>
    </source>
</evidence>
<dbReference type="InterPro" id="IPR042097">
    <property type="entry name" value="Aminopeptidase_N-like_N_sf"/>
</dbReference>
<dbReference type="GO" id="GO:0016020">
    <property type="term" value="C:membrane"/>
    <property type="evidence" value="ECO:0007669"/>
    <property type="project" value="TreeGrafter"/>
</dbReference>
<dbReference type="GO" id="GO:0006508">
    <property type="term" value="P:proteolysis"/>
    <property type="evidence" value="ECO:0007669"/>
    <property type="project" value="UniProtKB-KW"/>
</dbReference>
<protein>
    <submittedName>
        <fullName evidence="12">Unannotated protein</fullName>
    </submittedName>
</protein>
<dbReference type="CDD" id="cd09602">
    <property type="entry name" value="M1_APN"/>
    <property type="match status" value="1"/>
</dbReference>
<dbReference type="FunFam" id="1.10.390.10:FF:000004">
    <property type="entry name" value="Aminopeptidase N"/>
    <property type="match status" value="1"/>
</dbReference>
<evidence type="ECO:0000256" key="3">
    <source>
        <dbReference type="ARBA" id="ARBA00022438"/>
    </source>
</evidence>
<comment type="similarity">
    <text evidence="2">Belongs to the peptidase M1 family.</text>
</comment>
<name>A0A6J6NNA8_9ZZZZ</name>
<evidence type="ECO:0000256" key="5">
    <source>
        <dbReference type="ARBA" id="ARBA00022723"/>
    </source>
</evidence>
<dbReference type="NCBIfam" id="TIGR02412">
    <property type="entry name" value="pepN_strep_liv"/>
    <property type="match status" value="1"/>
</dbReference>
<dbReference type="Gene3D" id="1.10.390.10">
    <property type="entry name" value="Neutral Protease Domain 2"/>
    <property type="match status" value="1"/>
</dbReference>
<dbReference type="InterPro" id="IPR014782">
    <property type="entry name" value="Peptidase_M1_dom"/>
</dbReference>
<dbReference type="PANTHER" id="PTHR11533:SF174">
    <property type="entry name" value="PUROMYCIN-SENSITIVE AMINOPEPTIDASE-RELATED"/>
    <property type="match status" value="1"/>
</dbReference>
<keyword evidence="6" id="KW-0378">Hydrolase</keyword>
<keyword evidence="5" id="KW-0479">Metal-binding</keyword>
<dbReference type="InterPro" id="IPR050344">
    <property type="entry name" value="Peptidase_M1_aminopeptidases"/>
</dbReference>
<dbReference type="Pfam" id="PF17900">
    <property type="entry name" value="Peptidase_M1_N"/>
    <property type="match status" value="1"/>
</dbReference>
<evidence type="ECO:0000256" key="6">
    <source>
        <dbReference type="ARBA" id="ARBA00022801"/>
    </source>
</evidence>
<dbReference type="GO" id="GO:0005615">
    <property type="term" value="C:extracellular space"/>
    <property type="evidence" value="ECO:0007669"/>
    <property type="project" value="TreeGrafter"/>
</dbReference>
<evidence type="ECO:0000259" key="10">
    <source>
        <dbReference type="Pfam" id="PF11838"/>
    </source>
</evidence>
<accession>A0A6J6NNA8</accession>
<dbReference type="SUPFAM" id="SSF63737">
    <property type="entry name" value="Leukotriene A4 hydrolase N-terminal domain"/>
    <property type="match status" value="1"/>
</dbReference>
<evidence type="ECO:0000256" key="4">
    <source>
        <dbReference type="ARBA" id="ARBA00022670"/>
    </source>
</evidence>
<dbReference type="PANTHER" id="PTHR11533">
    <property type="entry name" value="PROTEASE M1 ZINC METALLOPROTEASE"/>
    <property type="match status" value="1"/>
</dbReference>
<feature type="domain" description="Aminopeptidase N-like N-terminal" evidence="11">
    <location>
        <begin position="22"/>
        <end position="189"/>
    </location>
</feature>
<organism evidence="12">
    <name type="scientific">freshwater metagenome</name>
    <dbReference type="NCBI Taxonomy" id="449393"/>
    <lineage>
        <taxon>unclassified sequences</taxon>
        <taxon>metagenomes</taxon>
        <taxon>ecological metagenomes</taxon>
    </lineage>
</organism>
<dbReference type="InterPro" id="IPR001930">
    <property type="entry name" value="Peptidase_M1"/>
</dbReference>